<dbReference type="InterPro" id="IPR001128">
    <property type="entry name" value="Cyt_P450"/>
</dbReference>
<evidence type="ECO:0000256" key="5">
    <source>
        <dbReference type="ARBA" id="ARBA00023004"/>
    </source>
</evidence>
<dbReference type="PROSITE" id="PS00086">
    <property type="entry name" value="CYTOCHROME_P450"/>
    <property type="match status" value="1"/>
</dbReference>
<comment type="cofactor">
    <cofactor evidence="7">
        <name>heme</name>
        <dbReference type="ChEBI" id="CHEBI:30413"/>
    </cofactor>
</comment>
<keyword evidence="3 7" id="KW-0479">Metal-binding</keyword>
<evidence type="ECO:0000256" key="6">
    <source>
        <dbReference type="ARBA" id="ARBA00023033"/>
    </source>
</evidence>
<dbReference type="InterPro" id="IPR017972">
    <property type="entry name" value="Cyt_P450_CS"/>
</dbReference>
<keyword evidence="5 7" id="KW-0408">Iron</keyword>
<dbReference type="Gene3D" id="1.10.630.10">
    <property type="entry name" value="Cytochrome P450"/>
    <property type="match status" value="1"/>
</dbReference>
<evidence type="ECO:0000313" key="9">
    <source>
        <dbReference type="EMBL" id="NEY73632.1"/>
    </source>
</evidence>
<dbReference type="GO" id="GO:0016705">
    <property type="term" value="F:oxidoreductase activity, acting on paired donors, with incorporation or reduction of molecular oxygen"/>
    <property type="evidence" value="ECO:0007669"/>
    <property type="project" value="InterPro"/>
</dbReference>
<evidence type="ECO:0000256" key="2">
    <source>
        <dbReference type="ARBA" id="ARBA00022617"/>
    </source>
</evidence>
<evidence type="ECO:0000256" key="1">
    <source>
        <dbReference type="ARBA" id="ARBA00010617"/>
    </source>
</evidence>
<evidence type="ECO:0000256" key="4">
    <source>
        <dbReference type="ARBA" id="ARBA00023002"/>
    </source>
</evidence>
<evidence type="ECO:0000256" key="8">
    <source>
        <dbReference type="RuleBase" id="RU000461"/>
    </source>
</evidence>
<protein>
    <submittedName>
        <fullName evidence="9">Cytochrome P450</fullName>
    </submittedName>
</protein>
<evidence type="ECO:0000313" key="10">
    <source>
        <dbReference type="Proteomes" id="UP000481043"/>
    </source>
</evidence>
<dbReference type="PRINTS" id="PR00385">
    <property type="entry name" value="P450"/>
</dbReference>
<accession>A0A6M0QBC3</accession>
<reference evidence="9 10" key="1">
    <citation type="submission" date="2020-02" db="EMBL/GenBank/DDBJ databases">
        <title>Bacillus aquiflavi sp. nov., isolated from yellow water of strong flavor Chinese baijiu in Yibin region of China.</title>
        <authorList>
            <person name="Xie J."/>
        </authorList>
    </citation>
    <scope>NUCLEOTIDE SEQUENCE [LARGE SCALE GENOMIC DNA]</scope>
    <source>
        <strain evidence="9 10">SA4</strain>
    </source>
</reference>
<dbReference type="CDD" id="cd20620">
    <property type="entry name" value="CYP132-like"/>
    <property type="match status" value="1"/>
</dbReference>
<keyword evidence="10" id="KW-1185">Reference proteome</keyword>
<dbReference type="PRINTS" id="PR00463">
    <property type="entry name" value="EP450I"/>
</dbReference>
<dbReference type="InterPro" id="IPR002401">
    <property type="entry name" value="Cyt_P450_E_grp-I"/>
</dbReference>
<keyword evidence="2 7" id="KW-0349">Heme</keyword>
<evidence type="ECO:0000256" key="7">
    <source>
        <dbReference type="PIRSR" id="PIRSR602401-1"/>
    </source>
</evidence>
<gene>
    <name evidence="9" type="ORF">G4D63_18105</name>
</gene>
<keyword evidence="4 8" id="KW-0560">Oxidoreductase</keyword>
<sequence length="442" mass="51316">MTNLVKMNGFPLTQYINFRLNPLKWLYETQKQGEIVTINPKHPRPSYVIYDPTAIKEILTTKDAYFEKGNSSRVFKRSLGNGLLTSEGDEHRVQRKMLQPAFHKKKIIGYSEIITRYSLDMLKTWKRGEERRIDQDMMNLTLRIIMKTMFGKDELEHSETVTNAVNIIIEKAAQSLFLPFPILDRIPSAQNRRYQEAMNRMDHLTKDVIDTEAHSNKEREHLLALLLTTKYEDGSSLSEKEIKDQVITFLIAGHETTANVLSWIWYLLSQHPKVERRFHEELDHVLMGKPPTFDHVSQLTYTTQIFHEALRLYPAAWIILREAKNEVQIAGYTFTKGSTFLISPYAIHRHPAYYEEPERFNPDRFDPKNLTSIPNYAYIPFGAGSRGCIGSQFALMESVLIMASIGQYYRLTLSQSNKTVRPEPLLSLRIKNGIKMNILDRT</sequence>
<dbReference type="PANTHER" id="PTHR24291:SF50">
    <property type="entry name" value="BIFUNCTIONAL ALBAFLAVENONE MONOOXYGENASE_TERPENE SYNTHASE"/>
    <property type="match status" value="1"/>
</dbReference>
<proteinExistence type="inferred from homology"/>
<dbReference type="Proteomes" id="UP000481043">
    <property type="component" value="Unassembled WGS sequence"/>
</dbReference>
<feature type="binding site" description="axial binding residue" evidence="7">
    <location>
        <position position="388"/>
    </location>
    <ligand>
        <name>heme</name>
        <dbReference type="ChEBI" id="CHEBI:30413"/>
    </ligand>
    <ligandPart>
        <name>Fe</name>
        <dbReference type="ChEBI" id="CHEBI:18248"/>
    </ligandPart>
</feature>
<dbReference type="RefSeq" id="WP_163181363.1">
    <property type="nucleotide sequence ID" value="NZ_JAAIWM010000008.1"/>
</dbReference>
<dbReference type="InterPro" id="IPR036396">
    <property type="entry name" value="Cyt_P450_sf"/>
</dbReference>
<dbReference type="Pfam" id="PF00067">
    <property type="entry name" value="p450"/>
    <property type="match status" value="1"/>
</dbReference>
<dbReference type="AlphaFoldDB" id="A0A6M0QBC3"/>
<name>A0A6M0QBC3_9BACI</name>
<dbReference type="GO" id="GO:0005506">
    <property type="term" value="F:iron ion binding"/>
    <property type="evidence" value="ECO:0007669"/>
    <property type="project" value="InterPro"/>
</dbReference>
<organism evidence="9 10">
    <name type="scientific">Bacillus mesophilus</name>
    <dbReference type="NCBI Taxonomy" id="1808955"/>
    <lineage>
        <taxon>Bacteria</taxon>
        <taxon>Bacillati</taxon>
        <taxon>Bacillota</taxon>
        <taxon>Bacilli</taxon>
        <taxon>Bacillales</taxon>
        <taxon>Bacillaceae</taxon>
        <taxon>Bacillus</taxon>
    </lineage>
</organism>
<dbReference type="GO" id="GO:0020037">
    <property type="term" value="F:heme binding"/>
    <property type="evidence" value="ECO:0007669"/>
    <property type="project" value="InterPro"/>
</dbReference>
<dbReference type="SUPFAM" id="SSF48264">
    <property type="entry name" value="Cytochrome P450"/>
    <property type="match status" value="1"/>
</dbReference>
<comment type="similarity">
    <text evidence="1 8">Belongs to the cytochrome P450 family.</text>
</comment>
<dbReference type="PANTHER" id="PTHR24291">
    <property type="entry name" value="CYTOCHROME P450 FAMILY 4"/>
    <property type="match status" value="1"/>
</dbReference>
<dbReference type="GO" id="GO:0004497">
    <property type="term" value="F:monooxygenase activity"/>
    <property type="evidence" value="ECO:0007669"/>
    <property type="project" value="UniProtKB-KW"/>
</dbReference>
<dbReference type="EMBL" id="JAAIWM010000008">
    <property type="protein sequence ID" value="NEY73632.1"/>
    <property type="molecule type" value="Genomic_DNA"/>
</dbReference>
<keyword evidence="6 8" id="KW-0503">Monooxygenase</keyword>
<comment type="caution">
    <text evidence="9">The sequence shown here is derived from an EMBL/GenBank/DDBJ whole genome shotgun (WGS) entry which is preliminary data.</text>
</comment>
<dbReference type="InterPro" id="IPR050196">
    <property type="entry name" value="Cytochrome_P450_Monoox"/>
</dbReference>
<evidence type="ECO:0000256" key="3">
    <source>
        <dbReference type="ARBA" id="ARBA00022723"/>
    </source>
</evidence>